<feature type="transmembrane region" description="Helical" evidence="1">
    <location>
        <begin position="12"/>
        <end position="37"/>
    </location>
</feature>
<dbReference type="Proteomes" id="UP000192439">
    <property type="component" value="Chromosome"/>
</dbReference>
<dbReference type="EMBL" id="CP020771">
    <property type="protein sequence ID" value="ARI81147.1"/>
    <property type="molecule type" value="Genomic_DNA"/>
</dbReference>
<proteinExistence type="predicted"/>
<evidence type="ECO:0000313" key="2">
    <source>
        <dbReference type="EMBL" id="ARI81147.1"/>
    </source>
</evidence>
<organism evidence="2 3">
    <name type="scientific">Microcystis aeruginosa PCC 7806SL</name>
    <dbReference type="NCBI Taxonomy" id="1903187"/>
    <lineage>
        <taxon>Bacteria</taxon>
        <taxon>Bacillati</taxon>
        <taxon>Cyanobacteriota</taxon>
        <taxon>Cyanophyceae</taxon>
        <taxon>Oscillatoriophycideae</taxon>
        <taxon>Chroococcales</taxon>
        <taxon>Microcystaceae</taxon>
        <taxon>Microcystis</taxon>
    </lineage>
</organism>
<accession>A0AB33BL56</accession>
<keyword evidence="1" id="KW-1133">Transmembrane helix</keyword>
<reference evidence="2 3" key="1">
    <citation type="journal article" date="2018" name="Harmful Algae">
        <title>The highly heterogeneous methylated genomes and diverse restriction-modification systems of bloom-forming Microcystis.</title>
        <authorList>
            <person name="Zhao L."/>
            <person name="Song Y."/>
            <person name="Li L."/>
            <person name="Gan N."/>
            <person name="Brand J.J."/>
            <person name="Song L."/>
        </authorList>
    </citation>
    <scope>NUCLEOTIDE SEQUENCE [LARGE SCALE GENOMIC DNA]</scope>
    <source>
        <strain evidence="2 3">PCC 7806SL</strain>
    </source>
</reference>
<keyword evidence="1" id="KW-0812">Transmembrane</keyword>
<sequence length="47" mass="5385">MIFSHSLVRQKLSMQFSIVLNLGAILSSHLDYIINIFSNGHHLDNYP</sequence>
<protein>
    <submittedName>
        <fullName evidence="2">Uncharacterized protein</fullName>
    </submittedName>
</protein>
<evidence type="ECO:0000256" key="1">
    <source>
        <dbReference type="SAM" id="Phobius"/>
    </source>
</evidence>
<keyword evidence="1" id="KW-0472">Membrane</keyword>
<gene>
    <name evidence="2" type="ORF">BH695_1866</name>
</gene>
<dbReference type="AlphaFoldDB" id="A0AB33BL56"/>
<name>A0AB33BL56_MICA7</name>
<evidence type="ECO:0000313" key="3">
    <source>
        <dbReference type="Proteomes" id="UP000192439"/>
    </source>
</evidence>
<keyword evidence="3" id="KW-1185">Reference proteome</keyword>